<organism evidence="1 2">
    <name type="scientific">Treponema vincentii</name>
    <dbReference type="NCBI Taxonomy" id="69710"/>
    <lineage>
        <taxon>Bacteria</taxon>
        <taxon>Pseudomonadati</taxon>
        <taxon>Spirochaetota</taxon>
        <taxon>Spirochaetia</taxon>
        <taxon>Spirochaetales</taxon>
        <taxon>Treponemataceae</taxon>
        <taxon>Treponema</taxon>
    </lineage>
</organism>
<evidence type="ECO:0000313" key="1">
    <source>
        <dbReference type="EMBL" id="QHX42313.1"/>
    </source>
</evidence>
<protein>
    <submittedName>
        <fullName evidence="1">DUF488 domain-containing protein</fullName>
    </submittedName>
</protein>
<dbReference type="Proteomes" id="UP000464374">
    <property type="component" value="Chromosome"/>
</dbReference>
<dbReference type="PANTHER" id="PTHR39337:SF1">
    <property type="entry name" value="BLR5642 PROTEIN"/>
    <property type="match status" value="1"/>
</dbReference>
<dbReference type="Pfam" id="PF04343">
    <property type="entry name" value="DUF488"/>
    <property type="match status" value="1"/>
</dbReference>
<dbReference type="EMBL" id="CP048020">
    <property type="protein sequence ID" value="QHX42313.1"/>
    <property type="molecule type" value="Genomic_DNA"/>
</dbReference>
<reference evidence="1 2" key="1">
    <citation type="submission" date="2020-01" db="EMBL/GenBank/DDBJ databases">
        <title>Complete genome sequence of a human oral phylogroup 1 Treponema sp. strain ATCC 700766, originally isolated from periodontitis dental plaque.</title>
        <authorList>
            <person name="Chan Y."/>
            <person name="Huo Y.-B."/>
            <person name="Yu X.-L."/>
            <person name="Zeng H."/>
            <person name="Leung W.-K."/>
            <person name="Watt R.M."/>
        </authorList>
    </citation>
    <scope>NUCLEOTIDE SEQUENCE [LARGE SCALE GENOMIC DNA]</scope>
    <source>
        <strain evidence="1 2">OMZ 804</strain>
    </source>
</reference>
<proteinExistence type="predicted"/>
<gene>
    <name evidence="1" type="ORF">GWP43_01350</name>
</gene>
<dbReference type="PANTHER" id="PTHR39337">
    <property type="entry name" value="BLR5642 PROTEIN"/>
    <property type="match status" value="1"/>
</dbReference>
<dbReference type="KEGG" id="trz:GWP43_01350"/>
<dbReference type="RefSeq" id="WP_162662122.1">
    <property type="nucleotide sequence ID" value="NZ_CP048020.1"/>
</dbReference>
<evidence type="ECO:0000313" key="2">
    <source>
        <dbReference type="Proteomes" id="UP000464374"/>
    </source>
</evidence>
<dbReference type="AlphaFoldDB" id="A0A6P1XZ84"/>
<name>A0A6P1XZ84_9SPIR</name>
<sequence length="207" mass="23729">MSAINSGGKLYTIGCSIHTIESFIDILKKHEVNVAIDVRSTPYSKHTAQFNKENLQRVTSHNRIYYSSFSKEFGARRKENCVYTNDTVSFDKVKQLPIFINGVERIRKGLQEGYRIALMCTEKEPADCHRFSLVAKGISERIGVYANHILYDGSLMTTKDIEQQLLKQYSIEAELFDGNDDPLVQLYKILEHKVAYSLHSSEVEIER</sequence>
<dbReference type="InterPro" id="IPR007438">
    <property type="entry name" value="DUF488"/>
</dbReference>
<accession>A0A6P1XZ84</accession>